<evidence type="ECO:0000313" key="2">
    <source>
        <dbReference type="Proteomes" id="UP000037046"/>
    </source>
</evidence>
<dbReference type="Proteomes" id="UP000037046">
    <property type="component" value="Unassembled WGS sequence"/>
</dbReference>
<evidence type="ECO:0000313" key="1">
    <source>
        <dbReference type="EMBL" id="KNX40398.1"/>
    </source>
</evidence>
<dbReference type="InterPro" id="IPR045422">
    <property type="entry name" value="DUF6511"/>
</dbReference>
<proteinExistence type="predicted"/>
<organism evidence="1 2">
    <name type="scientific">Roseovarius tolerans</name>
    <dbReference type="NCBI Taxonomy" id="74031"/>
    <lineage>
        <taxon>Bacteria</taxon>
        <taxon>Pseudomonadati</taxon>
        <taxon>Pseudomonadota</taxon>
        <taxon>Alphaproteobacteria</taxon>
        <taxon>Rhodobacterales</taxon>
        <taxon>Roseobacteraceae</taxon>
        <taxon>Roseovarius</taxon>
    </lineage>
</organism>
<dbReference type="OrthoDB" id="7360705at2"/>
<dbReference type="AlphaFoldDB" id="A0A0L6CS81"/>
<dbReference type="EMBL" id="LGVV01000054">
    <property type="protein sequence ID" value="KNX40398.1"/>
    <property type="molecule type" value="Genomic_DNA"/>
</dbReference>
<dbReference type="RefSeq" id="WP_050663901.1">
    <property type="nucleotide sequence ID" value="NZ_CP118494.1"/>
</dbReference>
<comment type="caution">
    <text evidence="1">The sequence shown here is derived from an EMBL/GenBank/DDBJ whole genome shotgun (WGS) entry which is preliminary data.</text>
</comment>
<reference evidence="2" key="1">
    <citation type="submission" date="2015-07" db="EMBL/GenBank/DDBJ databases">
        <title>Draft Genome Sequence of Roseovarius tolerans EL-164, a producer of N-Acylated Alanine Methyl Esters (NAMEs).</title>
        <authorList>
            <person name="Voget S."/>
            <person name="Bruns H."/>
            <person name="Wagner-Doebler I."/>
            <person name="Schulz S."/>
            <person name="Daniel R."/>
        </authorList>
    </citation>
    <scope>NUCLEOTIDE SEQUENCE [LARGE SCALE GENOMIC DNA]</scope>
    <source>
        <strain evidence="2">EL-164</strain>
    </source>
</reference>
<accession>A0A0L6CS81</accession>
<keyword evidence="2" id="KW-1185">Reference proteome</keyword>
<gene>
    <name evidence="1" type="ORF">ROTO_30500</name>
</gene>
<dbReference type="Pfam" id="PF20121">
    <property type="entry name" value="DUF6511"/>
    <property type="match status" value="1"/>
</dbReference>
<protein>
    <submittedName>
        <fullName evidence="1">Uncharacterized protein</fullName>
    </submittedName>
</protein>
<dbReference type="PATRIC" id="fig|74031.6.peg.3112"/>
<name>A0A0L6CS81_9RHOB</name>
<sequence>MIDPDDRERRALTHAMKFMGELMAEIGWSTRFSELSAEQAEKLAEAAVDGFQESMLATAPHDENEVPF</sequence>